<accession>A0A520N1C7</accession>
<gene>
    <name evidence="2" type="ORF">EVA92_00620</name>
</gene>
<evidence type="ECO:0000259" key="1">
    <source>
        <dbReference type="Pfam" id="PF13360"/>
    </source>
</evidence>
<reference evidence="2 3" key="1">
    <citation type="submission" date="2019-02" db="EMBL/GenBank/DDBJ databases">
        <title>Prokaryotic population dynamics and viral predation in marine succession experiment using metagenomics: the confinement effect.</title>
        <authorList>
            <person name="Haro-Moreno J.M."/>
            <person name="Rodriguez-Valera F."/>
            <person name="Lopez-Perez M."/>
        </authorList>
    </citation>
    <scope>NUCLEOTIDE SEQUENCE [LARGE SCALE GENOMIC DNA]</scope>
    <source>
        <strain evidence="2">MED-G159</strain>
    </source>
</reference>
<dbReference type="PANTHER" id="PTHR34512">
    <property type="entry name" value="CELL SURFACE PROTEIN"/>
    <property type="match status" value="1"/>
</dbReference>
<dbReference type="SMART" id="SM00564">
    <property type="entry name" value="PQQ"/>
    <property type="match status" value="6"/>
</dbReference>
<dbReference type="Gene3D" id="2.130.10.10">
    <property type="entry name" value="YVTN repeat-like/Quinoprotein amine dehydrogenase"/>
    <property type="match status" value="1"/>
</dbReference>
<dbReference type="AlphaFoldDB" id="A0A520N1C7"/>
<name>A0A520N1C7_9GAMM</name>
<dbReference type="InterPro" id="IPR011047">
    <property type="entry name" value="Quinoprotein_ADH-like_sf"/>
</dbReference>
<dbReference type="InterPro" id="IPR002372">
    <property type="entry name" value="PQQ_rpt_dom"/>
</dbReference>
<proteinExistence type="predicted"/>
<dbReference type="Proteomes" id="UP000315825">
    <property type="component" value="Unassembled WGS sequence"/>
</dbReference>
<dbReference type="PROSITE" id="PS51257">
    <property type="entry name" value="PROKAR_LIPOPROTEIN"/>
    <property type="match status" value="1"/>
</dbReference>
<dbReference type="SUPFAM" id="SSF50998">
    <property type="entry name" value="Quinoprotein alcohol dehydrogenase-like"/>
    <property type="match status" value="1"/>
</dbReference>
<protein>
    <recommendedName>
        <fullName evidence="1">Pyrrolo-quinoline quinone repeat domain-containing protein</fullName>
    </recommendedName>
</protein>
<organism evidence="2 3">
    <name type="scientific">SAR86 cluster bacterium</name>
    <dbReference type="NCBI Taxonomy" id="2030880"/>
    <lineage>
        <taxon>Bacteria</taxon>
        <taxon>Pseudomonadati</taxon>
        <taxon>Pseudomonadota</taxon>
        <taxon>Gammaproteobacteria</taxon>
        <taxon>SAR86 cluster</taxon>
    </lineage>
</organism>
<dbReference type="PANTHER" id="PTHR34512:SF30">
    <property type="entry name" value="OUTER MEMBRANE PROTEIN ASSEMBLY FACTOR BAMB"/>
    <property type="match status" value="1"/>
</dbReference>
<evidence type="ECO:0000313" key="3">
    <source>
        <dbReference type="Proteomes" id="UP000315825"/>
    </source>
</evidence>
<evidence type="ECO:0000313" key="2">
    <source>
        <dbReference type="EMBL" id="RZO27282.1"/>
    </source>
</evidence>
<sequence length="388" mass="43601">MKRYIIFIILFFLASCQTLGSLGFIEEDPRAPKKVDRSFPSFLSEKWSKVEYAPLISFQSEQDKYKTNHVLKIINDQIYRLKSDSLIINDLNNGRLFSEFALETNKIVSGVSVGYKTFIYSDSDGTIYAHELSDGELRWKLNLKDLVVSEALITSRSVFVQTSSDILYAINLRNGEIEWTKSAQSPLLSIRGTASPYFYEGLIFSSFSNGRLAALRSTDGIQLWERPISVLKGSTELEKLMDSDTTPIAFDDSIYVANYNGSLTRFDIRTGDKIFSVDFSTSKDLILFRDLLIGVSNDDEIIAFDAINGSTRWKNDNFMFRDLTTLSLLDGDLYFGDLDGFLHLVDADSGETKGINRTSLGAINQVSTNNNSLAATDISGKLKLFEIF</sequence>
<dbReference type="InterPro" id="IPR018391">
    <property type="entry name" value="PQQ_b-propeller_rpt"/>
</dbReference>
<feature type="domain" description="Pyrrolo-quinoline quinone repeat" evidence="1">
    <location>
        <begin position="90"/>
        <end position="315"/>
    </location>
</feature>
<comment type="caution">
    <text evidence="2">The sequence shown here is derived from an EMBL/GenBank/DDBJ whole genome shotgun (WGS) entry which is preliminary data.</text>
</comment>
<dbReference type="Pfam" id="PF13360">
    <property type="entry name" value="PQQ_2"/>
    <property type="match status" value="1"/>
</dbReference>
<dbReference type="EMBL" id="SHBE01000001">
    <property type="protein sequence ID" value="RZO27282.1"/>
    <property type="molecule type" value="Genomic_DNA"/>
</dbReference>
<dbReference type="InterPro" id="IPR015943">
    <property type="entry name" value="WD40/YVTN_repeat-like_dom_sf"/>
</dbReference>